<sequence>ALNNVAQAFVNNQGNAQEDRLDRFLRNNSPTFKGLYDPESAQDWLQEIERIFRAMASTNAQRAMLEAHMLKGEADRWWSNMRQRITTRKRKSSGS</sequence>
<feature type="non-terminal residue" evidence="1">
    <location>
        <position position="1"/>
    </location>
</feature>
<dbReference type="Proteomes" id="UP000265520">
    <property type="component" value="Unassembled WGS sequence"/>
</dbReference>
<protein>
    <submittedName>
        <fullName evidence="1">Cellular nucleic acid-binding protein</fullName>
    </submittedName>
</protein>
<comment type="caution">
    <text evidence="1">The sequence shown here is derived from an EMBL/GenBank/DDBJ whole genome shotgun (WGS) entry which is preliminary data.</text>
</comment>
<name>A0A392SEZ9_9FABA</name>
<dbReference type="AlphaFoldDB" id="A0A392SEZ9"/>
<proteinExistence type="predicted"/>
<dbReference type="EMBL" id="LXQA010369377">
    <property type="protein sequence ID" value="MCI47229.1"/>
    <property type="molecule type" value="Genomic_DNA"/>
</dbReference>
<accession>A0A392SEZ9</accession>
<keyword evidence="2" id="KW-1185">Reference proteome</keyword>
<organism evidence="1 2">
    <name type="scientific">Trifolium medium</name>
    <dbReference type="NCBI Taxonomy" id="97028"/>
    <lineage>
        <taxon>Eukaryota</taxon>
        <taxon>Viridiplantae</taxon>
        <taxon>Streptophyta</taxon>
        <taxon>Embryophyta</taxon>
        <taxon>Tracheophyta</taxon>
        <taxon>Spermatophyta</taxon>
        <taxon>Magnoliopsida</taxon>
        <taxon>eudicotyledons</taxon>
        <taxon>Gunneridae</taxon>
        <taxon>Pentapetalae</taxon>
        <taxon>rosids</taxon>
        <taxon>fabids</taxon>
        <taxon>Fabales</taxon>
        <taxon>Fabaceae</taxon>
        <taxon>Papilionoideae</taxon>
        <taxon>50 kb inversion clade</taxon>
        <taxon>NPAAA clade</taxon>
        <taxon>Hologalegina</taxon>
        <taxon>IRL clade</taxon>
        <taxon>Trifolieae</taxon>
        <taxon>Trifolium</taxon>
    </lineage>
</organism>
<evidence type="ECO:0000313" key="1">
    <source>
        <dbReference type="EMBL" id="MCI47229.1"/>
    </source>
</evidence>
<evidence type="ECO:0000313" key="2">
    <source>
        <dbReference type="Proteomes" id="UP000265520"/>
    </source>
</evidence>
<reference evidence="1 2" key="1">
    <citation type="journal article" date="2018" name="Front. Plant Sci.">
        <title>Red Clover (Trifolium pratense) and Zigzag Clover (T. medium) - A Picture of Genomic Similarities and Differences.</title>
        <authorList>
            <person name="Dluhosova J."/>
            <person name="Istvanek J."/>
            <person name="Nedelnik J."/>
            <person name="Repkova J."/>
        </authorList>
    </citation>
    <scope>NUCLEOTIDE SEQUENCE [LARGE SCALE GENOMIC DNA]</scope>
    <source>
        <strain evidence="2">cv. 10/8</strain>
        <tissue evidence="1">Leaf</tissue>
    </source>
</reference>